<dbReference type="EMBL" id="CP042467">
    <property type="protein sequence ID" value="QED26700.1"/>
    <property type="molecule type" value="Genomic_DNA"/>
</dbReference>
<sequence>MESTMYCDSCRRYFDNSLIDCPECDMEPLLATSDPEVVEVLRQQDEIDQRALSRKWSLIPLILPLTLFLLGLEYASFLPPVVIAMAAVVLGVVLHRKFGFKPRPLPRGGV</sequence>
<keyword evidence="3" id="KW-1185">Reference proteome</keyword>
<dbReference type="AlphaFoldDB" id="A0A5B8XLX5"/>
<name>A0A5B8XLX5_9DELT</name>
<evidence type="ECO:0000313" key="3">
    <source>
        <dbReference type="Proteomes" id="UP000321595"/>
    </source>
</evidence>
<dbReference type="KEGG" id="bbae:FRD01_05450"/>
<feature type="transmembrane region" description="Helical" evidence="1">
    <location>
        <begin position="77"/>
        <end position="94"/>
    </location>
</feature>
<reference evidence="2 3" key="1">
    <citation type="submission" date="2019-08" db="EMBL/GenBank/DDBJ databases">
        <authorList>
            <person name="Liang Q."/>
        </authorList>
    </citation>
    <scope>NUCLEOTIDE SEQUENCE [LARGE SCALE GENOMIC DNA]</scope>
    <source>
        <strain evidence="2 3">V1718</strain>
    </source>
</reference>
<organism evidence="2 3">
    <name type="scientific">Microvenator marinus</name>
    <dbReference type="NCBI Taxonomy" id="2600177"/>
    <lineage>
        <taxon>Bacteria</taxon>
        <taxon>Deltaproteobacteria</taxon>
        <taxon>Bradymonadales</taxon>
        <taxon>Microvenatoraceae</taxon>
        <taxon>Microvenator</taxon>
    </lineage>
</organism>
<proteinExistence type="predicted"/>
<evidence type="ECO:0000313" key="2">
    <source>
        <dbReference type="EMBL" id="QED26700.1"/>
    </source>
</evidence>
<dbReference type="Proteomes" id="UP000321595">
    <property type="component" value="Chromosome"/>
</dbReference>
<gene>
    <name evidence="2" type="ORF">FRD01_05450</name>
</gene>
<keyword evidence="1" id="KW-1133">Transmembrane helix</keyword>
<feature type="transmembrane region" description="Helical" evidence="1">
    <location>
        <begin position="52"/>
        <end position="71"/>
    </location>
</feature>
<accession>A0A5B8XLX5</accession>
<keyword evidence="1" id="KW-0472">Membrane</keyword>
<evidence type="ECO:0000256" key="1">
    <source>
        <dbReference type="SAM" id="Phobius"/>
    </source>
</evidence>
<keyword evidence="1" id="KW-0812">Transmembrane</keyword>
<protein>
    <submittedName>
        <fullName evidence="2">Uncharacterized protein</fullName>
    </submittedName>
</protein>
<dbReference type="RefSeq" id="WP_146958361.1">
    <property type="nucleotide sequence ID" value="NZ_CP042467.1"/>
</dbReference>